<feature type="signal peptide" evidence="1">
    <location>
        <begin position="1"/>
        <end position="21"/>
    </location>
</feature>
<dbReference type="RefSeq" id="WP_161017073.1">
    <property type="nucleotide sequence ID" value="NZ_WWCK01000013.1"/>
</dbReference>
<sequence length="461" mass="48840">MKNLVPLASLALLLTACGGSSDTPSNPARAPQALRSAAAVPAAADYTQLTQSLYIGFFGRPADAGGLAYWSKIFADRALPQNLSAWLAGYGVNTDITIVLDAMVNSVEAQDLYVSNNASYINAIYQNGFNRYSEAGGREYWAGLIDQRILTRAQAVMSILGGAQNGDAQILAKKVQAASIFTSLLSQPGAESRKLTYGTGGYSDGARDLLGRVTAATDIQAFRADIEAFVATMDEIPGNPLVVRRYVGYHYLQSVNNQPLYAAGYSYQLPGYPPYLPNGGKLTYGAEPQSIDWTRSDEAGYVYGAPVAASATIIASNKLPAVSMLCSPVVTANGTVTKSTDVLVARTAWRLSDASELAGQKFTVYRENCAVGGSNVKSFKFEADGSGVFPVANGVLTFDAASVSAILNGQVLPDLSTGKFIAFSAYLYTRTNGELGYFIVQHLGNHKAGVTDGVLAIWAQE</sequence>
<dbReference type="AlphaFoldDB" id="A0A7X4KFK7"/>
<dbReference type="PROSITE" id="PS51257">
    <property type="entry name" value="PROKAR_LIPOPROTEIN"/>
    <property type="match status" value="1"/>
</dbReference>
<evidence type="ECO:0000259" key="2">
    <source>
        <dbReference type="Pfam" id="PF13946"/>
    </source>
</evidence>
<comment type="caution">
    <text evidence="3">The sequence shown here is derived from an EMBL/GenBank/DDBJ whole genome shotgun (WGS) entry which is preliminary data.</text>
</comment>
<accession>A0A7X4KFK7</accession>
<feature type="domain" description="DUF4214" evidence="2">
    <location>
        <begin position="102"/>
        <end position="160"/>
    </location>
</feature>
<reference evidence="3 4" key="1">
    <citation type="submission" date="2019-12" db="EMBL/GenBank/DDBJ databases">
        <title>Novel species isolated from a subtropical stream in China.</title>
        <authorList>
            <person name="Lu H."/>
        </authorList>
    </citation>
    <scope>NUCLEOTIDE SEQUENCE [LARGE SCALE GENOMIC DNA]</scope>
    <source>
        <strain evidence="3 4">FT55W</strain>
    </source>
</reference>
<gene>
    <name evidence="3" type="ORF">GTP45_27710</name>
</gene>
<keyword evidence="4" id="KW-1185">Reference proteome</keyword>
<proteinExistence type="predicted"/>
<evidence type="ECO:0000313" key="3">
    <source>
        <dbReference type="EMBL" id="MYM70568.1"/>
    </source>
</evidence>
<dbReference type="Pfam" id="PF13946">
    <property type="entry name" value="DUF4214"/>
    <property type="match status" value="1"/>
</dbReference>
<dbReference type="Proteomes" id="UP000450012">
    <property type="component" value="Unassembled WGS sequence"/>
</dbReference>
<dbReference type="EMBL" id="WWCK01000013">
    <property type="protein sequence ID" value="MYM70568.1"/>
    <property type="molecule type" value="Genomic_DNA"/>
</dbReference>
<organism evidence="3 4">
    <name type="scientific">Duganella rivi</name>
    <dbReference type="NCBI Taxonomy" id="2666083"/>
    <lineage>
        <taxon>Bacteria</taxon>
        <taxon>Pseudomonadati</taxon>
        <taxon>Pseudomonadota</taxon>
        <taxon>Betaproteobacteria</taxon>
        <taxon>Burkholderiales</taxon>
        <taxon>Oxalobacteraceae</taxon>
        <taxon>Telluria group</taxon>
        <taxon>Duganella</taxon>
    </lineage>
</organism>
<protein>
    <submittedName>
        <fullName evidence="3">DUF4214 domain-containing protein</fullName>
    </submittedName>
</protein>
<name>A0A7X4KFK7_9BURK</name>
<dbReference type="InterPro" id="IPR025282">
    <property type="entry name" value="DUF4214"/>
</dbReference>
<feature type="chain" id="PRO_5031498710" evidence="1">
    <location>
        <begin position="22"/>
        <end position="461"/>
    </location>
</feature>
<evidence type="ECO:0000256" key="1">
    <source>
        <dbReference type="SAM" id="SignalP"/>
    </source>
</evidence>
<evidence type="ECO:0000313" key="4">
    <source>
        <dbReference type="Proteomes" id="UP000450012"/>
    </source>
</evidence>
<keyword evidence="1" id="KW-0732">Signal</keyword>